<name>A0A3N4IX79_9PEZI</name>
<proteinExistence type="predicted"/>
<sequence>MDGLGVYYDTLRGLKFVMWTVGPGLVFIAPYNRAKVPTNYVTVRIYKSCSTSMRCLTAQRQIQPNVRFYKHNYFQTLYLPQNKPNMSESYTDIESRIIYVCDKLQESEQLNITQTAQEFQVPESRL</sequence>
<gene>
    <name evidence="1" type="ORF">L873DRAFT_661616</name>
</gene>
<dbReference type="AlphaFoldDB" id="A0A3N4IX79"/>
<evidence type="ECO:0000313" key="1">
    <source>
        <dbReference type="EMBL" id="RPA89428.1"/>
    </source>
</evidence>
<accession>A0A3N4IX79</accession>
<keyword evidence="2" id="KW-1185">Reference proteome</keyword>
<dbReference type="EMBL" id="ML120581">
    <property type="protein sequence ID" value="RPA89428.1"/>
    <property type="molecule type" value="Genomic_DNA"/>
</dbReference>
<protein>
    <submittedName>
        <fullName evidence="1">Uncharacterized protein</fullName>
    </submittedName>
</protein>
<dbReference type="Proteomes" id="UP000276215">
    <property type="component" value="Unassembled WGS sequence"/>
</dbReference>
<evidence type="ECO:0000313" key="2">
    <source>
        <dbReference type="Proteomes" id="UP000276215"/>
    </source>
</evidence>
<organism evidence="1 2">
    <name type="scientific">Choiromyces venosus 120613-1</name>
    <dbReference type="NCBI Taxonomy" id="1336337"/>
    <lineage>
        <taxon>Eukaryota</taxon>
        <taxon>Fungi</taxon>
        <taxon>Dikarya</taxon>
        <taxon>Ascomycota</taxon>
        <taxon>Pezizomycotina</taxon>
        <taxon>Pezizomycetes</taxon>
        <taxon>Pezizales</taxon>
        <taxon>Tuberaceae</taxon>
        <taxon>Choiromyces</taxon>
    </lineage>
</organism>
<reference evidence="1 2" key="1">
    <citation type="journal article" date="2018" name="Nat. Ecol. Evol.">
        <title>Pezizomycetes genomes reveal the molecular basis of ectomycorrhizal truffle lifestyle.</title>
        <authorList>
            <person name="Murat C."/>
            <person name="Payen T."/>
            <person name="Noel B."/>
            <person name="Kuo A."/>
            <person name="Morin E."/>
            <person name="Chen J."/>
            <person name="Kohler A."/>
            <person name="Krizsan K."/>
            <person name="Balestrini R."/>
            <person name="Da Silva C."/>
            <person name="Montanini B."/>
            <person name="Hainaut M."/>
            <person name="Levati E."/>
            <person name="Barry K.W."/>
            <person name="Belfiori B."/>
            <person name="Cichocki N."/>
            <person name="Clum A."/>
            <person name="Dockter R.B."/>
            <person name="Fauchery L."/>
            <person name="Guy J."/>
            <person name="Iotti M."/>
            <person name="Le Tacon F."/>
            <person name="Lindquist E.A."/>
            <person name="Lipzen A."/>
            <person name="Malagnac F."/>
            <person name="Mello A."/>
            <person name="Molinier V."/>
            <person name="Miyauchi S."/>
            <person name="Poulain J."/>
            <person name="Riccioni C."/>
            <person name="Rubini A."/>
            <person name="Sitrit Y."/>
            <person name="Splivallo R."/>
            <person name="Traeger S."/>
            <person name="Wang M."/>
            <person name="Zifcakova L."/>
            <person name="Wipf D."/>
            <person name="Zambonelli A."/>
            <person name="Paolocci F."/>
            <person name="Nowrousian M."/>
            <person name="Ottonello S."/>
            <person name="Baldrian P."/>
            <person name="Spatafora J.W."/>
            <person name="Henrissat B."/>
            <person name="Nagy L.G."/>
            <person name="Aury J.M."/>
            <person name="Wincker P."/>
            <person name="Grigoriev I.V."/>
            <person name="Bonfante P."/>
            <person name="Martin F.M."/>
        </authorList>
    </citation>
    <scope>NUCLEOTIDE SEQUENCE [LARGE SCALE GENOMIC DNA]</scope>
    <source>
        <strain evidence="1 2">120613-1</strain>
    </source>
</reference>